<evidence type="ECO:0000256" key="1">
    <source>
        <dbReference type="SAM" id="MobiDB-lite"/>
    </source>
</evidence>
<evidence type="ECO:0000313" key="3">
    <source>
        <dbReference type="Proteomes" id="UP000748531"/>
    </source>
</evidence>
<comment type="caution">
    <text evidence="2">The sequence shown here is derived from an EMBL/GenBank/DDBJ whole genome shotgun (WGS) entry which is preliminary data.</text>
</comment>
<name>A0A8J4X3P1_9TREM</name>
<sequence>MATTSTSIFPLTYLGNSVLQSTSEDELETIYELLFTYYLDFLRKVVTQFKRVQSFTDIMSEAYSTVVMAIGNGHLILRFISTEKCGDQTFRKHLEKKFTPDELVYFNCYYMEVVIPMGRGGRKCFAYFRRAVDTRRCVPEDALLELDDQLSAWLLHNRHIPRPPLVYCIVSSQKRERTLICHVFLADNTQVGLQTIRCLSELRQSVTALVYETIPQIYNSPRGHVGRKPRNICTHQHSACQLRSQSNDSRLTRLKNSLCLKCDSLAPSNHKIFGFNNTNLRRSHATLYDQNELRPHHPVCDHSFCQNCGDWIYSVSSDSESEGDLRRRLQVRLGREALDYYQQRRRQYSMDRLINNDSHHSAVQQRLAQLSMTNPSIRKSRQPIASSLKTGTNLTNQNANKKHGLDSQTSQLFTTTSASRRPRPSRSAESRRAHLFHDSSLALLP</sequence>
<dbReference type="AlphaFoldDB" id="A0A8J4X3P1"/>
<feature type="region of interest" description="Disordered" evidence="1">
    <location>
        <begin position="374"/>
        <end position="432"/>
    </location>
</feature>
<feature type="compositionally biased region" description="Polar residues" evidence="1">
    <location>
        <begin position="406"/>
        <end position="416"/>
    </location>
</feature>
<feature type="compositionally biased region" description="Polar residues" evidence="1">
    <location>
        <begin position="374"/>
        <end position="399"/>
    </location>
</feature>
<dbReference type="Proteomes" id="UP000748531">
    <property type="component" value="Unassembled WGS sequence"/>
</dbReference>
<proteinExistence type="predicted"/>
<protein>
    <submittedName>
        <fullName evidence="2">Uncharacterized protein</fullName>
    </submittedName>
</protein>
<gene>
    <name evidence="2" type="ORF">PHET_00284</name>
</gene>
<dbReference type="EMBL" id="LUCH01000076">
    <property type="protein sequence ID" value="KAF5406177.1"/>
    <property type="molecule type" value="Genomic_DNA"/>
</dbReference>
<accession>A0A8J4X3P1</accession>
<evidence type="ECO:0000313" key="2">
    <source>
        <dbReference type="EMBL" id="KAF5406177.1"/>
    </source>
</evidence>
<organism evidence="2 3">
    <name type="scientific">Paragonimus heterotremus</name>
    <dbReference type="NCBI Taxonomy" id="100268"/>
    <lineage>
        <taxon>Eukaryota</taxon>
        <taxon>Metazoa</taxon>
        <taxon>Spiralia</taxon>
        <taxon>Lophotrochozoa</taxon>
        <taxon>Platyhelminthes</taxon>
        <taxon>Trematoda</taxon>
        <taxon>Digenea</taxon>
        <taxon>Plagiorchiida</taxon>
        <taxon>Troglotremata</taxon>
        <taxon>Troglotrematidae</taxon>
        <taxon>Paragonimus</taxon>
    </lineage>
</organism>
<reference evidence="2" key="1">
    <citation type="submission" date="2019-05" db="EMBL/GenBank/DDBJ databases">
        <title>Annotation for the trematode Paragonimus heterotremus.</title>
        <authorList>
            <person name="Choi Y.-J."/>
        </authorList>
    </citation>
    <scope>NUCLEOTIDE SEQUENCE</scope>
    <source>
        <strain evidence="2">LC</strain>
    </source>
</reference>
<keyword evidence="3" id="KW-1185">Reference proteome</keyword>
<dbReference type="OrthoDB" id="6237715at2759"/>